<feature type="transmembrane region" description="Helical" evidence="1">
    <location>
        <begin position="50"/>
        <end position="69"/>
    </location>
</feature>
<gene>
    <name evidence="2" type="ORF">SAMN05660648_01936</name>
</gene>
<reference evidence="2 3" key="1">
    <citation type="submission" date="2016-10" db="EMBL/GenBank/DDBJ databases">
        <authorList>
            <person name="de Groot N.N."/>
        </authorList>
    </citation>
    <scope>NUCLEOTIDE SEQUENCE [LARGE SCALE GENOMIC DNA]</scope>
    <source>
        <strain evidence="2 3">DSM 2872</strain>
    </source>
</reference>
<accession>A0A1H3YEV7</accession>
<dbReference type="EMBL" id="FNQG01000008">
    <property type="protein sequence ID" value="SEA10077.1"/>
    <property type="molecule type" value="Genomic_DNA"/>
</dbReference>
<name>A0A1H3YEV7_SELRU</name>
<keyword evidence="1" id="KW-0472">Membrane</keyword>
<evidence type="ECO:0000256" key="1">
    <source>
        <dbReference type="SAM" id="Phobius"/>
    </source>
</evidence>
<proteinExistence type="predicted"/>
<feature type="transmembrane region" description="Helical" evidence="1">
    <location>
        <begin position="81"/>
        <end position="109"/>
    </location>
</feature>
<dbReference type="OrthoDB" id="1666010at2"/>
<protein>
    <submittedName>
        <fullName evidence="2">Uncharacterized protein</fullName>
    </submittedName>
</protein>
<evidence type="ECO:0000313" key="3">
    <source>
        <dbReference type="Proteomes" id="UP000183469"/>
    </source>
</evidence>
<feature type="transmembrane region" description="Helical" evidence="1">
    <location>
        <begin position="20"/>
        <end position="38"/>
    </location>
</feature>
<dbReference type="RefSeq" id="WP_074672394.1">
    <property type="nucleotide sequence ID" value="NZ_FNQG01000008.1"/>
</dbReference>
<evidence type="ECO:0000313" key="2">
    <source>
        <dbReference type="EMBL" id="SEA10077.1"/>
    </source>
</evidence>
<keyword evidence="1" id="KW-1133">Transmembrane helix</keyword>
<sequence>MEDAWNKAVNWLGEKKWRDYCFGFMFSYIVQVFTMVFRRGDTSWYAFDPLRLLNFVLAYVIGLTLYGSVHKYDKEYMKNRMMNLFIALGIIIFLAVVIDLNCHLGLLMWI</sequence>
<dbReference type="Proteomes" id="UP000183469">
    <property type="component" value="Unassembled WGS sequence"/>
</dbReference>
<dbReference type="AlphaFoldDB" id="A0A1H3YEV7"/>
<keyword evidence="1" id="KW-0812">Transmembrane</keyword>
<organism evidence="2 3">
    <name type="scientific">Selenomonas ruminantium</name>
    <dbReference type="NCBI Taxonomy" id="971"/>
    <lineage>
        <taxon>Bacteria</taxon>
        <taxon>Bacillati</taxon>
        <taxon>Bacillota</taxon>
        <taxon>Negativicutes</taxon>
        <taxon>Selenomonadales</taxon>
        <taxon>Selenomonadaceae</taxon>
        <taxon>Selenomonas</taxon>
    </lineage>
</organism>